<dbReference type="SUPFAM" id="SSF51126">
    <property type="entry name" value="Pectin lyase-like"/>
    <property type="match status" value="1"/>
</dbReference>
<accession>A0A1H4AYR9</accession>
<dbReference type="Pfam" id="PF05048">
    <property type="entry name" value="NosD"/>
    <property type="match status" value="1"/>
</dbReference>
<dbReference type="InterPro" id="IPR012334">
    <property type="entry name" value="Pectin_lyas_fold"/>
</dbReference>
<protein>
    <submittedName>
        <fullName evidence="3">Parallel beta-helix repeat (Two copies)</fullName>
    </submittedName>
</protein>
<organism evidence="3 4">
    <name type="scientific">Thalassobacillus cyri</name>
    <dbReference type="NCBI Taxonomy" id="571932"/>
    <lineage>
        <taxon>Bacteria</taxon>
        <taxon>Bacillati</taxon>
        <taxon>Bacillota</taxon>
        <taxon>Bacilli</taxon>
        <taxon>Bacillales</taxon>
        <taxon>Bacillaceae</taxon>
        <taxon>Thalassobacillus</taxon>
    </lineage>
</organism>
<keyword evidence="1" id="KW-0472">Membrane</keyword>
<gene>
    <name evidence="3" type="ORF">SAMN05421743_104249</name>
</gene>
<dbReference type="NCBIfam" id="TIGR03804">
    <property type="entry name" value="para_beta_helix"/>
    <property type="match status" value="1"/>
</dbReference>
<proteinExistence type="predicted"/>
<keyword evidence="1" id="KW-1133">Transmembrane helix</keyword>
<dbReference type="RefSeq" id="WP_176791378.1">
    <property type="nucleotide sequence ID" value="NZ_FNQR01000004.1"/>
</dbReference>
<feature type="transmembrane region" description="Helical" evidence="1">
    <location>
        <begin position="216"/>
        <end position="237"/>
    </location>
</feature>
<evidence type="ECO:0000256" key="1">
    <source>
        <dbReference type="SAM" id="Phobius"/>
    </source>
</evidence>
<dbReference type="Gene3D" id="2.160.20.10">
    <property type="entry name" value="Single-stranded right-handed beta-helix, Pectin lyase-like"/>
    <property type="match status" value="1"/>
</dbReference>
<keyword evidence="1" id="KW-0812">Transmembrane</keyword>
<evidence type="ECO:0000259" key="2">
    <source>
        <dbReference type="Pfam" id="PF05048"/>
    </source>
</evidence>
<dbReference type="InterPro" id="IPR007742">
    <property type="entry name" value="NosD_dom"/>
</dbReference>
<keyword evidence="4" id="KW-1185">Reference proteome</keyword>
<evidence type="ECO:0000313" key="4">
    <source>
        <dbReference type="Proteomes" id="UP000198584"/>
    </source>
</evidence>
<dbReference type="InterPro" id="IPR006626">
    <property type="entry name" value="PbH1"/>
</dbReference>
<name>A0A1H4AYR9_9BACI</name>
<dbReference type="SMART" id="SM00710">
    <property type="entry name" value="PbH1"/>
    <property type="match status" value="3"/>
</dbReference>
<dbReference type="Proteomes" id="UP000198584">
    <property type="component" value="Unassembled WGS sequence"/>
</dbReference>
<evidence type="ECO:0000313" key="3">
    <source>
        <dbReference type="EMBL" id="SEA41041.1"/>
    </source>
</evidence>
<sequence length="242" mass="27276">MVINDNEVYETRNGLMIMQSYEVRIKGNKLHDNTLLDGAGIFMFDTFDSQIKNNRIVDNRKGIYLENAIGNDISFNKIAGNHLGLDVGEASKDNRNFLNNFLHNNQQVVTTINSENDFFVSEHGNYWDDQRHITLDGNTLVDFAYKSGDAFHHMIAEEPLLQAFSGSPAIQMWNAIEQFTPIPSDTFITDPYPLVEPAPIDHIGTEAEALEEGKMLAGPALFFSSLVVFSSGLMIMARRRRL</sequence>
<dbReference type="InterPro" id="IPR022441">
    <property type="entry name" value="Para_beta_helix_rpt-2"/>
</dbReference>
<feature type="domain" description="Periplasmic copper-binding protein NosD beta helix" evidence="2">
    <location>
        <begin position="2"/>
        <end position="129"/>
    </location>
</feature>
<reference evidence="3 4" key="1">
    <citation type="submission" date="2016-10" db="EMBL/GenBank/DDBJ databases">
        <authorList>
            <person name="de Groot N.N."/>
        </authorList>
    </citation>
    <scope>NUCLEOTIDE SEQUENCE [LARGE SCALE GENOMIC DNA]</scope>
    <source>
        <strain evidence="3 4">CCM7597</strain>
    </source>
</reference>
<dbReference type="STRING" id="571932.SAMN05421743_104249"/>
<dbReference type="AlphaFoldDB" id="A0A1H4AYR9"/>
<dbReference type="EMBL" id="FNQR01000004">
    <property type="protein sequence ID" value="SEA41041.1"/>
    <property type="molecule type" value="Genomic_DNA"/>
</dbReference>
<dbReference type="InterPro" id="IPR011050">
    <property type="entry name" value="Pectin_lyase_fold/virulence"/>
</dbReference>